<feature type="region of interest" description="Disordered" evidence="1">
    <location>
        <begin position="174"/>
        <end position="223"/>
    </location>
</feature>
<dbReference type="VEuPathDB" id="FungiDB:SAPIO_CDS2836"/>
<feature type="compositionally biased region" description="Polar residues" evidence="1">
    <location>
        <begin position="455"/>
        <end position="467"/>
    </location>
</feature>
<dbReference type="RefSeq" id="XP_016644540.1">
    <property type="nucleotide sequence ID" value="XM_016785758.1"/>
</dbReference>
<dbReference type="GeneID" id="27721908"/>
<dbReference type="Proteomes" id="UP000028545">
    <property type="component" value="Unassembled WGS sequence"/>
</dbReference>
<sequence length="568" mass="62769">MGSIGTPIPPPDLNKLLPPLPLPFPFLSEPDENPKSMFEEQTDRCFQERAAEKYIQILTRDSSVRHPEHEADEPETSSTRNETHRYQLQSTSKQLPIFQRREVDLRAPQNEAGPLIQIPKSQPIGRMVRTGKIYRVESFRSGIPLVPATVEQQPIVIKDVGARRSARLVTYSEMPQAAKVRSSRGEILDSPASTKGPGQSPSSDSSSPFARRTGGGTQAPSPVIRRVRGLFNLRPDLSILTSAPQQVSRNGDSSLTSAEERKLRVSRRGPRITPNGFPTGLFRSLTVPRRDAALNYARPLLSNRLQAQDAQYTRGASVASRQHVQQSVDFFNPLGSSSLSSDSTATTSDQSKNSGTYTQRGDLVSSQLNQTAGACVNNQRRRPLARSSSDPRSSSHATERGAQYTQRLHRASDRLDEVANRPSGSNLSRLSTNTIYDYQDYYPEHSAPNPHLNPDGNNSPHYNNTTPRPHRALSETANSAALEELITQMEREGEELVQEFGEMARPYSPVLSSALYANLPEVEVATEVDDDAGAQVGPLSPNRRAATRYGPYGNRNGDWDGRWTGHWT</sequence>
<feature type="compositionally biased region" description="Polar residues" evidence="1">
    <location>
        <begin position="76"/>
        <end position="90"/>
    </location>
</feature>
<feature type="region of interest" description="Disordered" evidence="1">
    <location>
        <begin position="335"/>
        <end position="361"/>
    </location>
</feature>
<organism evidence="2 3">
    <name type="scientific">Pseudallescheria apiosperma</name>
    <name type="common">Scedosporium apiospermum</name>
    <dbReference type="NCBI Taxonomy" id="563466"/>
    <lineage>
        <taxon>Eukaryota</taxon>
        <taxon>Fungi</taxon>
        <taxon>Dikarya</taxon>
        <taxon>Ascomycota</taxon>
        <taxon>Pezizomycotina</taxon>
        <taxon>Sordariomycetes</taxon>
        <taxon>Hypocreomycetidae</taxon>
        <taxon>Microascales</taxon>
        <taxon>Microascaceae</taxon>
        <taxon>Scedosporium</taxon>
    </lineage>
</organism>
<reference evidence="2 3" key="1">
    <citation type="journal article" date="2014" name="Genome Announc.">
        <title>Draft genome sequence of the pathogenic fungus Scedosporium apiospermum.</title>
        <authorList>
            <person name="Vandeputte P."/>
            <person name="Ghamrawi S."/>
            <person name="Rechenmann M."/>
            <person name="Iltis A."/>
            <person name="Giraud S."/>
            <person name="Fleury M."/>
            <person name="Thornton C."/>
            <person name="Delhaes L."/>
            <person name="Meyer W."/>
            <person name="Papon N."/>
            <person name="Bouchara J.P."/>
        </authorList>
    </citation>
    <scope>NUCLEOTIDE SEQUENCE [LARGE SCALE GENOMIC DNA]</scope>
    <source>
        <strain evidence="2 3">IHEM 14462</strain>
    </source>
</reference>
<feature type="region of interest" description="Disordered" evidence="1">
    <location>
        <begin position="373"/>
        <end position="472"/>
    </location>
</feature>
<feature type="compositionally biased region" description="Low complexity" evidence="1">
    <location>
        <begin position="385"/>
        <end position="395"/>
    </location>
</feature>
<dbReference type="AlphaFoldDB" id="A0A084GBM9"/>
<accession>A0A084GBM9</accession>
<evidence type="ECO:0000313" key="2">
    <source>
        <dbReference type="EMBL" id="KEZ44741.1"/>
    </source>
</evidence>
<evidence type="ECO:0000256" key="1">
    <source>
        <dbReference type="SAM" id="MobiDB-lite"/>
    </source>
</evidence>
<protein>
    <submittedName>
        <fullName evidence="2">Uncharacterized protein</fullName>
    </submittedName>
</protein>
<feature type="compositionally biased region" description="Low complexity" evidence="1">
    <location>
        <begin position="336"/>
        <end position="351"/>
    </location>
</feature>
<feature type="region of interest" description="Disordered" evidence="1">
    <location>
        <begin position="242"/>
        <end position="277"/>
    </location>
</feature>
<proteinExistence type="predicted"/>
<dbReference type="HOGENOM" id="CLU_479921_0_0_1"/>
<keyword evidence="3" id="KW-1185">Reference proteome</keyword>
<comment type="caution">
    <text evidence="2">The sequence shown here is derived from an EMBL/GenBank/DDBJ whole genome shotgun (WGS) entry which is preliminary data.</text>
</comment>
<feature type="region of interest" description="Disordered" evidence="1">
    <location>
        <begin position="58"/>
        <end position="90"/>
    </location>
</feature>
<feature type="compositionally biased region" description="Polar residues" evidence="1">
    <location>
        <begin position="352"/>
        <end position="361"/>
    </location>
</feature>
<feature type="compositionally biased region" description="Basic and acidic residues" evidence="1">
    <location>
        <begin position="410"/>
        <end position="419"/>
    </location>
</feature>
<name>A0A084GBM9_PSEDA</name>
<evidence type="ECO:0000313" key="3">
    <source>
        <dbReference type="Proteomes" id="UP000028545"/>
    </source>
</evidence>
<dbReference type="KEGG" id="sapo:SAPIO_CDS2836"/>
<feature type="compositionally biased region" description="Polar residues" evidence="1">
    <location>
        <begin position="242"/>
        <end position="257"/>
    </location>
</feature>
<gene>
    <name evidence="2" type="ORF">SAPIO_CDS2836</name>
</gene>
<feature type="compositionally biased region" description="Polar residues" evidence="1">
    <location>
        <begin position="422"/>
        <end position="436"/>
    </location>
</feature>
<dbReference type="EMBL" id="JOWA01000087">
    <property type="protein sequence ID" value="KEZ44741.1"/>
    <property type="molecule type" value="Genomic_DNA"/>
</dbReference>